<dbReference type="Proteomes" id="UP000238176">
    <property type="component" value="Unassembled WGS sequence"/>
</dbReference>
<reference evidence="2 3" key="1">
    <citation type="submission" date="2018-03" db="EMBL/GenBank/DDBJ databases">
        <title>Genomic Encyclopedia of Type Strains, Phase III (KMG-III): the genomes of soil and plant-associated and newly described type strains.</title>
        <authorList>
            <person name="Whitman W."/>
        </authorList>
    </citation>
    <scope>NUCLEOTIDE SEQUENCE [LARGE SCALE GENOMIC DNA]</scope>
    <source>
        <strain evidence="2 3">CGMCC 4.7067</strain>
    </source>
</reference>
<dbReference type="InterPro" id="IPR018958">
    <property type="entry name" value="Knr4/Smi1-like_dom"/>
</dbReference>
<evidence type="ECO:0000259" key="1">
    <source>
        <dbReference type="SMART" id="SM00860"/>
    </source>
</evidence>
<keyword evidence="3" id="KW-1185">Reference proteome</keyword>
<organism evidence="2 3">
    <name type="scientific">Glycomyces artemisiae</name>
    <dbReference type="NCBI Taxonomy" id="1076443"/>
    <lineage>
        <taxon>Bacteria</taxon>
        <taxon>Bacillati</taxon>
        <taxon>Actinomycetota</taxon>
        <taxon>Actinomycetes</taxon>
        <taxon>Glycomycetales</taxon>
        <taxon>Glycomycetaceae</taxon>
        <taxon>Glycomyces</taxon>
    </lineage>
</organism>
<evidence type="ECO:0000313" key="3">
    <source>
        <dbReference type="Proteomes" id="UP000238176"/>
    </source>
</evidence>
<feature type="domain" description="Knr4/Smi1-like" evidence="1">
    <location>
        <begin position="41"/>
        <end position="186"/>
    </location>
</feature>
<gene>
    <name evidence="2" type="ORF">B0I28_107223</name>
</gene>
<dbReference type="InterPro" id="IPR051873">
    <property type="entry name" value="KNR4/SMI1_regulator"/>
</dbReference>
<dbReference type="EMBL" id="PVTJ01000007">
    <property type="protein sequence ID" value="PRY57375.1"/>
    <property type="molecule type" value="Genomic_DNA"/>
</dbReference>
<protein>
    <submittedName>
        <fullName evidence="2">Cell wall assembly regulator SMI1</fullName>
    </submittedName>
</protein>
<dbReference type="PANTHER" id="PTHR47432:SF1">
    <property type="entry name" value="CELL WALL ASSEMBLY REGULATOR SMI1"/>
    <property type="match status" value="1"/>
</dbReference>
<dbReference type="AlphaFoldDB" id="A0A2T0UHG4"/>
<proteinExistence type="predicted"/>
<dbReference type="Gene3D" id="3.40.1580.10">
    <property type="entry name" value="SMI1/KNR4-like"/>
    <property type="match status" value="1"/>
</dbReference>
<evidence type="ECO:0000313" key="2">
    <source>
        <dbReference type="EMBL" id="PRY57375.1"/>
    </source>
</evidence>
<accession>A0A2T0UHG4</accession>
<dbReference type="Pfam" id="PF09346">
    <property type="entry name" value="SMI1_KNR4"/>
    <property type="match status" value="1"/>
</dbReference>
<name>A0A2T0UHG4_9ACTN</name>
<dbReference type="SMART" id="SM00860">
    <property type="entry name" value="SMI1_KNR4"/>
    <property type="match status" value="1"/>
</dbReference>
<comment type="caution">
    <text evidence="2">The sequence shown here is derived from an EMBL/GenBank/DDBJ whole genome shotgun (WGS) entry which is preliminary data.</text>
</comment>
<dbReference type="SUPFAM" id="SSF160631">
    <property type="entry name" value="SMI1/KNR4-like"/>
    <property type="match status" value="1"/>
</dbReference>
<sequence length="241" mass="26192">MIGGVAETDDRSFEGIESAWARVEAALRRVLPDSLPLLAGPAAASEIDAIEAALEVVLPPDFRASLGIHNGSNFGGPAPVPLDHLFSAGEIVAMTQAWDSEEDSDLDSPPVMAYLIDRGMLHVSGPVRPTSSLRNRVVVGTMNGDVNWFIDLDPPEGGTPGQVVRLDIECSQWDVLAPSWTALLVRYAEDLERSADDPERSTLVIDELGPACEWGIDPVDKPPRPAWLRDVQARPPRTWTW</sequence>
<dbReference type="InterPro" id="IPR037883">
    <property type="entry name" value="Knr4/Smi1-like_sf"/>
</dbReference>
<dbReference type="PANTHER" id="PTHR47432">
    <property type="entry name" value="CELL WALL ASSEMBLY REGULATOR SMI1"/>
    <property type="match status" value="1"/>
</dbReference>